<protein>
    <submittedName>
        <fullName evidence="1">Uncharacterized protein</fullName>
    </submittedName>
</protein>
<evidence type="ECO:0000313" key="1">
    <source>
        <dbReference type="EMBL" id="MDT9683419.1"/>
    </source>
</evidence>
<gene>
    <name evidence="1" type="ORF">RND61_15325</name>
</gene>
<keyword evidence="2" id="KW-1185">Reference proteome</keyword>
<comment type="caution">
    <text evidence="1">The sequence shown here is derived from an EMBL/GenBank/DDBJ whole genome shotgun (WGS) entry which is preliminary data.</text>
</comment>
<evidence type="ECO:0000313" key="2">
    <source>
        <dbReference type="Proteomes" id="UP001250181"/>
    </source>
</evidence>
<dbReference type="EMBL" id="JAWCTQ010000016">
    <property type="protein sequence ID" value="MDT9683419.1"/>
    <property type="molecule type" value="Genomic_DNA"/>
</dbReference>
<dbReference type="RefSeq" id="WP_315878493.1">
    <property type="nucleotide sequence ID" value="NZ_JAWCTQ010000016.1"/>
</dbReference>
<dbReference type="Proteomes" id="UP001250181">
    <property type="component" value="Unassembled WGS sequence"/>
</dbReference>
<organism evidence="1 2">
    <name type="scientific">Streptomyces tamarix</name>
    <dbReference type="NCBI Taxonomy" id="3078565"/>
    <lineage>
        <taxon>Bacteria</taxon>
        <taxon>Bacillati</taxon>
        <taxon>Actinomycetota</taxon>
        <taxon>Actinomycetes</taxon>
        <taxon>Kitasatosporales</taxon>
        <taxon>Streptomycetaceae</taxon>
        <taxon>Streptomyces</taxon>
    </lineage>
</organism>
<accession>A0ABU3QLV2</accession>
<sequence length="217" mass="25099">MKKELIKEIESSNVGSRWTPIMDDDSIVLERDVDRQYAKFEPLRKRVFYSNRVVNGVQVDSGILKSYIDEQFVRLVAEYDIGGTIDFTGYIAKLLPFRVHYSFAKKEVNRTIKQSLIGDDNVNFISDLQQEDSNDIILEEQDLIVHLVSEFIVSSQGYDKSPLREEVLKRLSQGEQISRIVGELTKSTKFSRNAISNEIKELRNDFKEFAKTNLTKH</sequence>
<name>A0ABU3QLV2_9ACTN</name>
<reference evidence="1 2" key="1">
    <citation type="submission" date="2023-09" db="EMBL/GenBank/DDBJ databases">
        <title>Streptomyces sp. nov.: A antagonism against Alternaria gaisen Producing Streptochlin, Isolated from Tamarix root soil.</title>
        <authorList>
            <person name="Chen Y."/>
        </authorList>
    </citation>
    <scope>NUCLEOTIDE SEQUENCE [LARGE SCALE GENOMIC DNA]</scope>
    <source>
        <strain evidence="1 2">TRM76323</strain>
    </source>
</reference>
<proteinExistence type="predicted"/>